<proteinExistence type="predicted"/>
<sequence>MRALVVTPDAPSCLALTEVADPAPTPDQVLVEVEHVSLNHGELLLARTGTTAPGVVHGWDAAGVVARTAGNGSGLAVGDRVLTFGTSGAWAQRRAVPVAEVAVVPDGVDLPVAATLPVAGVTALRALRRSGTLLARRVLVTGASGGVGRIAVQLAARAGAHVIASARRTDGLAELGAHQVIANLDDLAPESVDVVVENVGGDQLVRAWRALAPGGVIQSIGYTSGGPAAFPAYTTVGPAKSLTSFYMGPGLGADMAYLLDLVATGALAVHVGWRGPWQRYDEAANALVNREVNGKVVLDVD</sequence>
<organism evidence="2 3">
    <name type="scientific">Goodfellowiella coeruleoviolacea</name>
    <dbReference type="NCBI Taxonomy" id="334858"/>
    <lineage>
        <taxon>Bacteria</taxon>
        <taxon>Bacillati</taxon>
        <taxon>Actinomycetota</taxon>
        <taxon>Actinomycetes</taxon>
        <taxon>Pseudonocardiales</taxon>
        <taxon>Pseudonocardiaceae</taxon>
        <taxon>Goodfellowiella</taxon>
    </lineage>
</organism>
<accession>A0AAE3KI23</accession>
<dbReference type="CDD" id="cd08270">
    <property type="entry name" value="MDR4"/>
    <property type="match status" value="1"/>
</dbReference>
<evidence type="ECO:0000313" key="2">
    <source>
        <dbReference type="EMBL" id="MCP2166999.1"/>
    </source>
</evidence>
<dbReference type="GO" id="GO:0016491">
    <property type="term" value="F:oxidoreductase activity"/>
    <property type="evidence" value="ECO:0007669"/>
    <property type="project" value="InterPro"/>
</dbReference>
<keyword evidence="3" id="KW-1185">Reference proteome</keyword>
<dbReference type="SUPFAM" id="SSF51735">
    <property type="entry name" value="NAD(P)-binding Rossmann-fold domains"/>
    <property type="match status" value="1"/>
</dbReference>
<evidence type="ECO:0000259" key="1">
    <source>
        <dbReference type="SMART" id="SM00829"/>
    </source>
</evidence>
<dbReference type="PANTHER" id="PTHR43677">
    <property type="entry name" value="SHORT-CHAIN DEHYDROGENASE/REDUCTASE"/>
    <property type="match status" value="1"/>
</dbReference>
<dbReference type="Proteomes" id="UP001206128">
    <property type="component" value="Unassembled WGS sequence"/>
</dbReference>
<dbReference type="InterPro" id="IPR011032">
    <property type="entry name" value="GroES-like_sf"/>
</dbReference>
<dbReference type="InterPro" id="IPR036291">
    <property type="entry name" value="NAD(P)-bd_dom_sf"/>
</dbReference>
<dbReference type="SMART" id="SM00829">
    <property type="entry name" value="PKS_ER"/>
    <property type="match status" value="1"/>
</dbReference>
<protein>
    <submittedName>
        <fullName evidence="2">NADPH:quinone reductase</fullName>
    </submittedName>
</protein>
<evidence type="ECO:0000313" key="3">
    <source>
        <dbReference type="Proteomes" id="UP001206128"/>
    </source>
</evidence>
<dbReference type="AlphaFoldDB" id="A0AAE3KI23"/>
<dbReference type="InterPro" id="IPR013149">
    <property type="entry name" value="ADH-like_C"/>
</dbReference>
<feature type="domain" description="Enoyl reductase (ER)" evidence="1">
    <location>
        <begin position="9"/>
        <end position="298"/>
    </location>
</feature>
<dbReference type="PANTHER" id="PTHR43677:SF4">
    <property type="entry name" value="QUINONE OXIDOREDUCTASE-LIKE PROTEIN 2"/>
    <property type="match status" value="1"/>
</dbReference>
<reference evidence="2" key="1">
    <citation type="submission" date="2022-06" db="EMBL/GenBank/DDBJ databases">
        <title>Genomic Encyclopedia of Archaeal and Bacterial Type Strains, Phase II (KMG-II): from individual species to whole genera.</title>
        <authorList>
            <person name="Goeker M."/>
        </authorList>
    </citation>
    <scope>NUCLEOTIDE SEQUENCE</scope>
    <source>
        <strain evidence="2">DSM 43935</strain>
    </source>
</reference>
<dbReference type="InterPro" id="IPR020843">
    <property type="entry name" value="ER"/>
</dbReference>
<dbReference type="EMBL" id="JAMTCK010000008">
    <property type="protein sequence ID" value="MCP2166999.1"/>
    <property type="molecule type" value="Genomic_DNA"/>
</dbReference>
<dbReference type="InterPro" id="IPR051397">
    <property type="entry name" value="Zn-ADH-like_protein"/>
</dbReference>
<gene>
    <name evidence="2" type="ORF">LX83_003871</name>
</gene>
<dbReference type="Gene3D" id="3.90.180.10">
    <property type="entry name" value="Medium-chain alcohol dehydrogenases, catalytic domain"/>
    <property type="match status" value="1"/>
</dbReference>
<dbReference type="Gene3D" id="3.40.50.720">
    <property type="entry name" value="NAD(P)-binding Rossmann-like Domain"/>
    <property type="match status" value="1"/>
</dbReference>
<dbReference type="Pfam" id="PF00107">
    <property type="entry name" value="ADH_zinc_N"/>
    <property type="match status" value="1"/>
</dbReference>
<name>A0AAE3KI23_9PSEU</name>
<dbReference type="InterPro" id="IPR013154">
    <property type="entry name" value="ADH-like_N"/>
</dbReference>
<dbReference type="SUPFAM" id="SSF50129">
    <property type="entry name" value="GroES-like"/>
    <property type="match status" value="1"/>
</dbReference>
<comment type="caution">
    <text evidence="2">The sequence shown here is derived from an EMBL/GenBank/DDBJ whole genome shotgun (WGS) entry which is preliminary data.</text>
</comment>
<dbReference type="RefSeq" id="WP_253773407.1">
    <property type="nucleotide sequence ID" value="NZ_JAMTCK010000008.1"/>
</dbReference>
<dbReference type="Pfam" id="PF08240">
    <property type="entry name" value="ADH_N"/>
    <property type="match status" value="1"/>
</dbReference>